<dbReference type="InterPro" id="IPR047519">
    <property type="entry name" value="FH_FOXQ2-like"/>
</dbReference>
<protein>
    <submittedName>
        <fullName evidence="6">Fork head domain-containing protein FD5</fullName>
    </submittedName>
</protein>
<dbReference type="GO" id="GO:0009653">
    <property type="term" value="P:anatomical structure morphogenesis"/>
    <property type="evidence" value="ECO:0007669"/>
    <property type="project" value="TreeGrafter"/>
</dbReference>
<dbReference type="GO" id="GO:0000978">
    <property type="term" value="F:RNA polymerase II cis-regulatory region sequence-specific DNA binding"/>
    <property type="evidence" value="ECO:0007669"/>
    <property type="project" value="TreeGrafter"/>
</dbReference>
<dbReference type="PANTHER" id="PTHR11829">
    <property type="entry name" value="FORKHEAD BOX PROTEIN"/>
    <property type="match status" value="1"/>
</dbReference>
<feature type="domain" description="Fork-head" evidence="5">
    <location>
        <begin position="131"/>
        <end position="223"/>
    </location>
</feature>
<dbReference type="PROSITE" id="PS50039">
    <property type="entry name" value="FORK_HEAD_3"/>
    <property type="match status" value="1"/>
</dbReference>
<feature type="compositionally biased region" description="Basic residues" evidence="4">
    <location>
        <begin position="217"/>
        <end position="231"/>
    </location>
</feature>
<evidence type="ECO:0000259" key="5">
    <source>
        <dbReference type="PROSITE" id="PS50039"/>
    </source>
</evidence>
<dbReference type="InterPro" id="IPR001766">
    <property type="entry name" value="Fork_head_dom"/>
</dbReference>
<reference evidence="6 7" key="1">
    <citation type="submission" date="2021-06" db="EMBL/GenBank/DDBJ databases">
        <title>Caerostris darwini draft genome.</title>
        <authorList>
            <person name="Kono N."/>
            <person name="Arakawa K."/>
        </authorList>
    </citation>
    <scope>NUCLEOTIDE SEQUENCE [LARGE SCALE GENOMIC DNA]</scope>
</reference>
<evidence type="ECO:0000256" key="1">
    <source>
        <dbReference type="ARBA" id="ARBA00023125"/>
    </source>
</evidence>
<sequence length="433" mass="48022">MGSGADQPMGQQGRSTNTNAIVGAGVRLLKLAIALSDKTRFPMMCRSDPSFTLKNVLGAADQGPFAPPAVNPAAALAEYQRLQIYDYGRLRFHPFMHYGLAGAFPDTAQYGFTSPFVRFDPRGRFATEEPKPQHSYIGLIAMAILSIPEKKMVLSDIYQYILDQYPYFRNRGPGWRNSIRHNLSLNDCFIKAGRSANGKGHYWAIHPANIEDFKKGDFRRRKAQRKVRKHMGLSVPDDDDSPAPTPPPRPPLETAATLVDPQRHHKMLQTPPKINLGRQKRQFDMESLLAPDPAPSSTSPQGIVDCDSPHLNSFDPSPGSESPKDVLPHTYFQQPQQQSPSAMRRAMQWTVSLPIQNAAGLPQRMNTFTPFVNPCWPSAAQAASLLTYSVSGRGATAEMSPCSTSPAQNNLIHRWQDSVNRMGLQNDSKVSEQ</sequence>
<dbReference type="FunFam" id="1.10.10.10:FF:000352">
    <property type="entry name" value="Forkhead box Q2"/>
    <property type="match status" value="1"/>
</dbReference>
<gene>
    <name evidence="6" type="primary">fd96Cb</name>
    <name evidence="6" type="ORF">CDAR_98591</name>
</gene>
<keyword evidence="2 3" id="KW-0539">Nucleus</keyword>
<comment type="subcellular location">
    <subcellularLocation>
        <location evidence="3">Nucleus</location>
    </subcellularLocation>
</comment>
<dbReference type="SMART" id="SM00339">
    <property type="entry name" value="FH"/>
    <property type="match status" value="1"/>
</dbReference>
<evidence type="ECO:0000313" key="6">
    <source>
        <dbReference type="EMBL" id="GIY56664.1"/>
    </source>
</evidence>
<comment type="caution">
    <text evidence="6">The sequence shown here is derived from an EMBL/GenBank/DDBJ whole genome shotgun (WGS) entry which is preliminary data.</text>
</comment>
<dbReference type="InterPro" id="IPR036390">
    <property type="entry name" value="WH_DNA-bd_sf"/>
</dbReference>
<dbReference type="InterPro" id="IPR036388">
    <property type="entry name" value="WH-like_DNA-bd_sf"/>
</dbReference>
<dbReference type="CDD" id="cd20035">
    <property type="entry name" value="FH_FOXQ2-like"/>
    <property type="match status" value="1"/>
</dbReference>
<dbReference type="AlphaFoldDB" id="A0AAV4UFY8"/>
<keyword evidence="7" id="KW-1185">Reference proteome</keyword>
<dbReference type="PROSITE" id="PS00657">
    <property type="entry name" value="FORK_HEAD_1"/>
    <property type="match status" value="1"/>
</dbReference>
<dbReference type="SUPFAM" id="SSF46785">
    <property type="entry name" value="Winged helix' DNA-binding domain"/>
    <property type="match status" value="1"/>
</dbReference>
<proteinExistence type="predicted"/>
<dbReference type="Proteomes" id="UP001054837">
    <property type="component" value="Unassembled WGS sequence"/>
</dbReference>
<name>A0AAV4UFY8_9ARAC</name>
<dbReference type="Pfam" id="PF00250">
    <property type="entry name" value="Forkhead"/>
    <property type="match status" value="1"/>
</dbReference>
<evidence type="ECO:0000256" key="4">
    <source>
        <dbReference type="SAM" id="MobiDB-lite"/>
    </source>
</evidence>
<dbReference type="PROSITE" id="PS00658">
    <property type="entry name" value="FORK_HEAD_2"/>
    <property type="match status" value="1"/>
</dbReference>
<evidence type="ECO:0000313" key="7">
    <source>
        <dbReference type="Proteomes" id="UP001054837"/>
    </source>
</evidence>
<dbReference type="GO" id="GO:0005634">
    <property type="term" value="C:nucleus"/>
    <property type="evidence" value="ECO:0007669"/>
    <property type="project" value="UniProtKB-SubCell"/>
</dbReference>
<evidence type="ECO:0000256" key="2">
    <source>
        <dbReference type="ARBA" id="ARBA00023242"/>
    </source>
</evidence>
<dbReference type="InterPro" id="IPR018122">
    <property type="entry name" value="TF_fork_head_CS_1"/>
</dbReference>
<dbReference type="InterPro" id="IPR050211">
    <property type="entry name" value="FOX_domain-containing"/>
</dbReference>
<accession>A0AAV4UFY8</accession>
<dbReference type="GO" id="GO:0000981">
    <property type="term" value="F:DNA-binding transcription factor activity, RNA polymerase II-specific"/>
    <property type="evidence" value="ECO:0007669"/>
    <property type="project" value="TreeGrafter"/>
</dbReference>
<dbReference type="Gene3D" id="1.10.10.10">
    <property type="entry name" value="Winged helix-like DNA-binding domain superfamily/Winged helix DNA-binding domain"/>
    <property type="match status" value="1"/>
</dbReference>
<organism evidence="6 7">
    <name type="scientific">Caerostris darwini</name>
    <dbReference type="NCBI Taxonomy" id="1538125"/>
    <lineage>
        <taxon>Eukaryota</taxon>
        <taxon>Metazoa</taxon>
        <taxon>Ecdysozoa</taxon>
        <taxon>Arthropoda</taxon>
        <taxon>Chelicerata</taxon>
        <taxon>Arachnida</taxon>
        <taxon>Araneae</taxon>
        <taxon>Araneomorphae</taxon>
        <taxon>Entelegynae</taxon>
        <taxon>Araneoidea</taxon>
        <taxon>Araneidae</taxon>
        <taxon>Caerostris</taxon>
    </lineage>
</organism>
<dbReference type="GO" id="GO:0030154">
    <property type="term" value="P:cell differentiation"/>
    <property type="evidence" value="ECO:0007669"/>
    <property type="project" value="TreeGrafter"/>
</dbReference>
<dbReference type="InterPro" id="IPR030456">
    <property type="entry name" value="TF_fork_head_CS_2"/>
</dbReference>
<dbReference type="PANTHER" id="PTHR11829:SF343">
    <property type="entry name" value="FORK-HEAD DOMAIN-CONTAINING PROTEIN"/>
    <property type="match status" value="1"/>
</dbReference>
<feature type="region of interest" description="Disordered" evidence="4">
    <location>
        <begin position="216"/>
        <end position="327"/>
    </location>
</feature>
<feature type="DNA-binding region" description="Fork-head" evidence="3">
    <location>
        <begin position="131"/>
        <end position="223"/>
    </location>
</feature>
<evidence type="ECO:0000256" key="3">
    <source>
        <dbReference type="PROSITE-ProRule" id="PRU00089"/>
    </source>
</evidence>
<dbReference type="EMBL" id="BPLQ01011207">
    <property type="protein sequence ID" value="GIY56664.1"/>
    <property type="molecule type" value="Genomic_DNA"/>
</dbReference>
<keyword evidence="1 3" id="KW-0238">DNA-binding</keyword>
<dbReference type="PRINTS" id="PR00053">
    <property type="entry name" value="FORKHEAD"/>
</dbReference>